<reference evidence="2" key="1">
    <citation type="submission" date="2014-09" db="EMBL/GenBank/DDBJ databases">
        <authorList>
            <person name="Sharma Rahul"/>
            <person name="Thines Marco"/>
        </authorList>
    </citation>
    <scope>NUCLEOTIDE SEQUENCE [LARGE SCALE GENOMIC DNA]</scope>
</reference>
<dbReference type="AlphaFoldDB" id="A0A0P1AMW3"/>
<keyword evidence="2" id="KW-1185">Reference proteome</keyword>
<dbReference type="EMBL" id="CCYD01000645">
    <property type="protein sequence ID" value="CEG42826.1"/>
    <property type="molecule type" value="Genomic_DNA"/>
</dbReference>
<proteinExistence type="predicted"/>
<protein>
    <submittedName>
        <fullName evidence="1">Uncharacterized protein</fullName>
    </submittedName>
</protein>
<sequence>MSAFFNRVGCGPVAEIVFLILMLKQIWHWFGSERIVLLACRKASGPSLLNAISIELQESLQREARKHGITILAGRVAKSSTLHLFPPCHLISDLSC</sequence>
<dbReference type="GeneID" id="36408124"/>
<organism evidence="1 2">
    <name type="scientific">Plasmopara halstedii</name>
    <name type="common">Downy mildew of sunflower</name>
    <dbReference type="NCBI Taxonomy" id="4781"/>
    <lineage>
        <taxon>Eukaryota</taxon>
        <taxon>Sar</taxon>
        <taxon>Stramenopiles</taxon>
        <taxon>Oomycota</taxon>
        <taxon>Peronosporomycetes</taxon>
        <taxon>Peronosporales</taxon>
        <taxon>Peronosporaceae</taxon>
        <taxon>Plasmopara</taxon>
    </lineage>
</organism>
<evidence type="ECO:0000313" key="2">
    <source>
        <dbReference type="Proteomes" id="UP000054928"/>
    </source>
</evidence>
<dbReference type="Proteomes" id="UP000054928">
    <property type="component" value="Unassembled WGS sequence"/>
</dbReference>
<name>A0A0P1AMW3_PLAHL</name>
<evidence type="ECO:0000313" key="1">
    <source>
        <dbReference type="EMBL" id="CEG42826.1"/>
    </source>
</evidence>
<accession>A0A0P1AMW3</accession>
<dbReference type="RefSeq" id="XP_024579195.1">
    <property type="nucleotide sequence ID" value="XM_024728749.1"/>
</dbReference>